<dbReference type="EMBL" id="CP003415">
    <property type="protein sequence ID" value="AFI88506.1"/>
    <property type="molecule type" value="Genomic_DNA"/>
</dbReference>
<dbReference type="STRING" id="1905730.W5S_0379"/>
<reference evidence="4" key="5">
    <citation type="submission" date="2024-05" db="EMBL/GenBank/DDBJ databases">
        <title>Identification of Pectobacterium versatile causing blackleg of potato from New York State with a whole genome sequencing approach.</title>
        <authorList>
            <person name="Ma X."/>
            <person name="Swingle B."/>
        </authorList>
    </citation>
    <scope>NUCLEOTIDE SEQUENCE</scope>
    <source>
        <strain evidence="4">NY1588A</strain>
    </source>
</reference>
<sequence length="108" mass="12548">MKLKKLSIDFSYIKTADEFHNAMKVLFGFPDFYGMNFNAFNDCLNSLRYPEDGMSSIQLKKDECLLLEVKKIDHISDELRYNFLLSIKTVNYGSISFGDNPLIYLLLD</sequence>
<dbReference type="eggNOG" id="COG2732">
    <property type="taxonomic scope" value="Bacteria"/>
</dbReference>
<dbReference type="Gene3D" id="3.30.370.10">
    <property type="entry name" value="Barstar-like"/>
    <property type="match status" value="1"/>
</dbReference>
<dbReference type="Proteomes" id="UP001194579">
    <property type="component" value="Unassembled WGS sequence"/>
</dbReference>
<evidence type="ECO:0000313" key="3">
    <source>
        <dbReference type="EMBL" id="AFI88506.1"/>
    </source>
</evidence>
<reference evidence="3 6" key="1">
    <citation type="journal article" date="2012" name="J. Bacteriol.">
        <title>Genome sequence of Pectobacterium sp. strain SCC3193.</title>
        <authorList>
            <person name="Koskinen J.P."/>
            <person name="Laine P."/>
            <person name="Niemi O."/>
            <person name="Nykyri J."/>
            <person name="Harjunpaa H."/>
            <person name="Auvinen P."/>
            <person name="Paulin L."/>
            <person name="Pirhonen M."/>
            <person name="Palva T."/>
            <person name="Holm L."/>
        </authorList>
    </citation>
    <scope>NUCLEOTIDE SEQUENCE [LARGE SCALE GENOMIC DNA]</scope>
    <source>
        <strain evidence="3 6">SCC3193</strain>
    </source>
</reference>
<evidence type="ECO:0000256" key="1">
    <source>
        <dbReference type="ARBA" id="ARBA00006845"/>
    </source>
</evidence>
<dbReference type="EMBL" id="WABS01000131">
    <property type="protein sequence ID" value="MBI0557505.1"/>
    <property type="molecule type" value="Genomic_DNA"/>
</dbReference>
<dbReference type="InterPro" id="IPR035905">
    <property type="entry name" value="Barstar-like_sf"/>
</dbReference>
<dbReference type="OrthoDB" id="7575400at2"/>
<proteinExistence type="inferred from homology"/>
<dbReference type="Pfam" id="PF01337">
    <property type="entry name" value="Barstar"/>
    <property type="match status" value="1"/>
</dbReference>
<gene>
    <name evidence="3" type="ordered locus">W5S_0379</name>
    <name evidence="5" type="ORF">C5E00_19850</name>
    <name evidence="4" type="ORF">F6Q06_24090</name>
</gene>
<reference evidence="5 7" key="3">
    <citation type="journal article" date="2018" name="BMC Genomics">
        <title>High genomic variability in the plant pathogenic bacterium Pectobacterium parmentieri deciphered from de novo assembled complete genomes.</title>
        <authorList>
            <person name="Zoledowska S."/>
            <person name="Motyka-Pomagruk A."/>
            <person name="Sledz W."/>
            <person name="Mengoni A."/>
            <person name="Lojkowska E."/>
        </authorList>
    </citation>
    <scope>NUCLEOTIDE SEQUENCE [LARGE SCALE GENOMIC DNA]</scope>
    <source>
        <strain evidence="5 7">IFB5626</strain>
    </source>
</reference>
<dbReference type="EMBL" id="PSZG01000001">
    <property type="protein sequence ID" value="RKO78867.1"/>
    <property type="molecule type" value="Genomic_DNA"/>
</dbReference>
<dbReference type="Proteomes" id="UP000269665">
    <property type="component" value="Unassembled WGS sequence"/>
</dbReference>
<evidence type="ECO:0000313" key="8">
    <source>
        <dbReference type="Proteomes" id="UP001194579"/>
    </source>
</evidence>
<accession>A0A0H3HXC3</accession>
<dbReference type="GeneID" id="45851079"/>
<feature type="domain" description="Barstar (barnase inhibitor)" evidence="2">
    <location>
        <begin position="5"/>
        <end position="55"/>
    </location>
</feature>
<evidence type="ECO:0000313" key="7">
    <source>
        <dbReference type="Proteomes" id="UP000269665"/>
    </source>
</evidence>
<name>A0A0H3HXC3_PECPM</name>
<protein>
    <submittedName>
        <fullName evidence="5">Barnase inhibitor</fullName>
    </submittedName>
    <submittedName>
        <fullName evidence="4">Barstar family protein</fullName>
    </submittedName>
    <submittedName>
        <fullName evidence="3">Ribonuclease inhibitor</fullName>
    </submittedName>
</protein>
<dbReference type="KEGG" id="pec:W5S_0379"/>
<evidence type="ECO:0000313" key="5">
    <source>
        <dbReference type="EMBL" id="RKO78867.1"/>
    </source>
</evidence>
<organism evidence="3 6">
    <name type="scientific">Pectobacterium parmentieri</name>
    <dbReference type="NCBI Taxonomy" id="1905730"/>
    <lineage>
        <taxon>Bacteria</taxon>
        <taxon>Pseudomonadati</taxon>
        <taxon>Pseudomonadota</taxon>
        <taxon>Gammaproteobacteria</taxon>
        <taxon>Enterobacterales</taxon>
        <taxon>Pectobacteriaceae</taxon>
        <taxon>Pectobacterium</taxon>
    </lineage>
</organism>
<evidence type="ECO:0000313" key="6">
    <source>
        <dbReference type="Proteomes" id="UP000008044"/>
    </source>
</evidence>
<dbReference type="InterPro" id="IPR000468">
    <property type="entry name" value="Barstar"/>
</dbReference>
<dbReference type="SUPFAM" id="SSF52038">
    <property type="entry name" value="Barstar-related"/>
    <property type="match status" value="1"/>
</dbReference>
<evidence type="ECO:0000259" key="2">
    <source>
        <dbReference type="Pfam" id="PF01337"/>
    </source>
</evidence>
<dbReference type="KEGG" id="ppar:A8F97_16600"/>
<comment type="similarity">
    <text evidence="1">Belongs to the barstar family.</text>
</comment>
<dbReference type="HOGENOM" id="CLU_147895_0_0_6"/>
<reference evidence="3" key="2">
    <citation type="submission" date="2012-03" db="EMBL/GenBank/DDBJ databases">
        <authorList>
            <person name="Koskinen P."/>
            <person name="Laine P."/>
            <person name="Niemi O."/>
            <person name="Nykyri J."/>
            <person name="Harjunpaa H."/>
            <person name="Auvinen P."/>
            <person name="Paulin L."/>
            <person name="Pirhonen M."/>
            <person name="Palva T."/>
            <person name="Holm L."/>
        </authorList>
    </citation>
    <scope>NUCLEOTIDE SEQUENCE</scope>
    <source>
        <strain evidence="3">SCC3193</strain>
    </source>
</reference>
<dbReference type="RefSeq" id="WP_014698555.1">
    <property type="nucleotide sequence ID" value="NC_017845.1"/>
</dbReference>
<dbReference type="AlphaFoldDB" id="A0A0H3HXC3"/>
<dbReference type="Proteomes" id="UP000008044">
    <property type="component" value="Chromosome"/>
</dbReference>
<reference evidence="8" key="4">
    <citation type="submission" date="2023-07" db="EMBL/GenBank/DDBJ databases">
        <title>Identification of Pectobacterium versatile causing blackleg of potato from New York State with a whole genome sequencing approach.</title>
        <authorList>
            <person name="Ma X."/>
            <person name="Swingle B."/>
        </authorList>
    </citation>
    <scope>NUCLEOTIDE SEQUENCE [LARGE SCALE GENOMIC DNA]</scope>
    <source>
        <strain evidence="8">NY1588A</strain>
    </source>
</reference>
<evidence type="ECO:0000313" key="4">
    <source>
        <dbReference type="EMBL" id="MBI0557505.1"/>
    </source>
</evidence>
<keyword evidence="8" id="KW-1185">Reference proteome</keyword>